<keyword evidence="1" id="KW-0808">Transferase</keyword>
<protein>
    <submittedName>
        <fullName evidence="1">dTDP-6-deoxy-L-hexose 3-O-methyltransferase</fullName>
    </submittedName>
</protein>
<reference evidence="1 2" key="1">
    <citation type="journal article" date="2015" name="Nature">
        <title>rRNA introns, odd ribosomes, and small enigmatic genomes across a large radiation of phyla.</title>
        <authorList>
            <person name="Brown C.T."/>
            <person name="Hug L.A."/>
            <person name="Thomas B.C."/>
            <person name="Sharon I."/>
            <person name="Castelle C.J."/>
            <person name="Singh A."/>
            <person name="Wilkins M.J."/>
            <person name="Williams K.H."/>
            <person name="Banfield J.F."/>
        </authorList>
    </citation>
    <scope>NUCLEOTIDE SEQUENCE [LARGE SCALE GENOMIC DNA]</scope>
</reference>
<evidence type="ECO:0000313" key="1">
    <source>
        <dbReference type="EMBL" id="KKT60387.1"/>
    </source>
</evidence>
<dbReference type="PANTHER" id="PTHR40036">
    <property type="entry name" value="MACROCIN O-METHYLTRANSFERASE"/>
    <property type="match status" value="1"/>
</dbReference>
<organism evidence="1 2">
    <name type="scientific">Candidatus Giovannonibacteria bacterium GW2011_GWA1_44_25</name>
    <dbReference type="NCBI Taxonomy" id="1618645"/>
    <lineage>
        <taxon>Bacteria</taxon>
        <taxon>Candidatus Giovannoniibacteriota</taxon>
    </lineage>
</organism>
<dbReference type="EMBL" id="LCIR01000001">
    <property type="protein sequence ID" value="KKT60387.1"/>
    <property type="molecule type" value="Genomic_DNA"/>
</dbReference>
<dbReference type="InterPro" id="IPR008884">
    <property type="entry name" value="TylF_MeTrfase"/>
</dbReference>
<name>A0A0G1KVM5_9BACT</name>
<dbReference type="InterPro" id="IPR029063">
    <property type="entry name" value="SAM-dependent_MTases_sf"/>
</dbReference>
<dbReference type="GO" id="GO:0032259">
    <property type="term" value="P:methylation"/>
    <property type="evidence" value="ECO:0007669"/>
    <property type="project" value="UniProtKB-KW"/>
</dbReference>
<proteinExistence type="predicted"/>
<keyword evidence="1" id="KW-0489">Methyltransferase</keyword>
<dbReference type="Gene3D" id="3.40.50.150">
    <property type="entry name" value="Vaccinia Virus protein VP39"/>
    <property type="match status" value="1"/>
</dbReference>
<dbReference type="Pfam" id="PF05711">
    <property type="entry name" value="TylF"/>
    <property type="match status" value="1"/>
</dbReference>
<dbReference type="GO" id="GO:0008168">
    <property type="term" value="F:methyltransferase activity"/>
    <property type="evidence" value="ECO:0007669"/>
    <property type="project" value="UniProtKB-KW"/>
</dbReference>
<accession>A0A0G1KVM5</accession>
<gene>
    <name evidence="1" type="ORF">UW53_C0001G0037</name>
</gene>
<dbReference type="PANTHER" id="PTHR40036:SF1">
    <property type="entry name" value="MACROCIN O-METHYLTRANSFERASE"/>
    <property type="match status" value="1"/>
</dbReference>
<sequence>MKKDKFTKIQEPNTTTEKEVQYRNDLETYFKNSIGTNLEKLENFTKYVPRQSIATFLAKYEIFKKIINVQGSIIECGVYNGGGLMAFAQLSAIFEPVNNQRKIIGFDTFAGFTELSEEDKKGTSIYSKKGGFAADSYEDLKKSIELYDANRFISHYPRVVLVKGDAKETLPKYLNDNPQTIVSLLYLDFDVFEPTKIAIELLKPRMPKGAVIVFDELNADTFPGETLAVLKTIGVKDLRIQRFPFDSWISYVVL</sequence>
<dbReference type="AlphaFoldDB" id="A0A0G1KVM5"/>
<comment type="caution">
    <text evidence="1">The sequence shown here is derived from an EMBL/GenBank/DDBJ whole genome shotgun (WGS) entry which is preliminary data.</text>
</comment>
<evidence type="ECO:0000313" key="2">
    <source>
        <dbReference type="Proteomes" id="UP000034087"/>
    </source>
</evidence>
<dbReference type="SUPFAM" id="SSF53335">
    <property type="entry name" value="S-adenosyl-L-methionine-dependent methyltransferases"/>
    <property type="match status" value="1"/>
</dbReference>
<dbReference type="Proteomes" id="UP000034087">
    <property type="component" value="Unassembled WGS sequence"/>
</dbReference>